<reference evidence="14" key="1">
    <citation type="journal article" date="2002" name="Science">
        <title>The draft genome of Ciona intestinalis: insights into chordate and vertebrate origins.</title>
        <authorList>
            <person name="Dehal P."/>
            <person name="Satou Y."/>
            <person name="Campbell R.K."/>
            <person name="Chapman J."/>
            <person name="Degnan B."/>
            <person name="De Tomaso A."/>
            <person name="Davidson B."/>
            <person name="Di Gregorio A."/>
            <person name="Gelpke M."/>
            <person name="Goodstein D.M."/>
            <person name="Harafuji N."/>
            <person name="Hastings K.E."/>
            <person name="Ho I."/>
            <person name="Hotta K."/>
            <person name="Huang W."/>
            <person name="Kawashima T."/>
            <person name="Lemaire P."/>
            <person name="Martinez D."/>
            <person name="Meinertzhagen I.A."/>
            <person name="Necula S."/>
            <person name="Nonaka M."/>
            <person name="Putnam N."/>
            <person name="Rash S."/>
            <person name="Saiga H."/>
            <person name="Satake M."/>
            <person name="Terry A."/>
            <person name="Yamada L."/>
            <person name="Wang H.G."/>
            <person name="Awazu S."/>
            <person name="Azumi K."/>
            <person name="Boore J."/>
            <person name="Branno M."/>
            <person name="Chin-Bow S."/>
            <person name="DeSantis R."/>
            <person name="Doyle S."/>
            <person name="Francino P."/>
            <person name="Keys D.N."/>
            <person name="Haga S."/>
            <person name="Hayashi H."/>
            <person name="Hino K."/>
            <person name="Imai K.S."/>
            <person name="Inaba K."/>
            <person name="Kano S."/>
            <person name="Kobayashi K."/>
            <person name="Kobayashi M."/>
            <person name="Lee B.I."/>
            <person name="Makabe K.W."/>
            <person name="Manohar C."/>
            <person name="Matassi G."/>
            <person name="Medina M."/>
            <person name="Mochizuki Y."/>
            <person name="Mount S."/>
            <person name="Morishita T."/>
            <person name="Miura S."/>
            <person name="Nakayama A."/>
            <person name="Nishizaka S."/>
            <person name="Nomoto H."/>
            <person name="Ohta F."/>
            <person name="Oishi K."/>
            <person name="Rigoutsos I."/>
            <person name="Sano M."/>
            <person name="Sasaki A."/>
            <person name="Sasakura Y."/>
            <person name="Shoguchi E."/>
            <person name="Shin-i T."/>
            <person name="Spagnuolo A."/>
            <person name="Stainier D."/>
            <person name="Suzuki M.M."/>
            <person name="Tassy O."/>
            <person name="Takatori N."/>
            <person name="Tokuoka M."/>
            <person name="Yagi K."/>
            <person name="Yoshizaki F."/>
            <person name="Wada S."/>
            <person name="Zhang C."/>
            <person name="Hyatt P.D."/>
            <person name="Larimer F."/>
            <person name="Detter C."/>
            <person name="Doggett N."/>
            <person name="Glavina T."/>
            <person name="Hawkins T."/>
            <person name="Richardson P."/>
            <person name="Lucas S."/>
            <person name="Kohara Y."/>
            <person name="Levine M."/>
            <person name="Satoh N."/>
            <person name="Rokhsar D.S."/>
        </authorList>
    </citation>
    <scope>NUCLEOTIDE SEQUENCE [LARGE SCALE GENOMIC DNA]</scope>
</reference>
<evidence type="ECO:0000313" key="13">
    <source>
        <dbReference type="Ensembl" id="ENSCINP00000034277.1"/>
    </source>
</evidence>
<evidence type="ECO:0000256" key="2">
    <source>
        <dbReference type="ARBA" id="ARBA00022679"/>
    </source>
</evidence>
<feature type="transmembrane region" description="Helical" evidence="12">
    <location>
        <begin position="31"/>
        <end position="49"/>
    </location>
</feature>
<name>H2XX93_CIOIN</name>
<evidence type="ECO:0000256" key="6">
    <source>
        <dbReference type="ARBA" id="ARBA00023136"/>
    </source>
</evidence>
<dbReference type="EC" id="2.3.1.250" evidence="9"/>
<keyword evidence="2" id="KW-0808">Transferase</keyword>
<keyword evidence="14" id="KW-1185">Reference proteome</keyword>
<dbReference type="OMA" id="WRQRSDW"/>
<keyword evidence="5 12" id="KW-1133">Transmembrane helix</keyword>
<dbReference type="HOGENOM" id="CLU_048745_0_0_1"/>
<evidence type="ECO:0000256" key="10">
    <source>
        <dbReference type="ARBA" id="ARBA00040371"/>
    </source>
</evidence>
<dbReference type="PANTHER" id="PTHR13906:SF12">
    <property type="entry name" value="PROTEIN-SERINE O-PALMITOLEOYLTRANSFERASE PORCUPINE"/>
    <property type="match status" value="1"/>
</dbReference>
<evidence type="ECO:0000256" key="11">
    <source>
        <dbReference type="ARBA" id="ARBA00047978"/>
    </source>
</evidence>
<keyword evidence="7" id="KW-0012">Acyltransferase</keyword>
<evidence type="ECO:0000256" key="7">
    <source>
        <dbReference type="ARBA" id="ARBA00023315"/>
    </source>
</evidence>
<reference evidence="13" key="4">
    <citation type="submission" date="2025-09" db="UniProtKB">
        <authorList>
            <consortium name="Ensembl"/>
        </authorList>
    </citation>
    <scope>IDENTIFICATION</scope>
</reference>
<feature type="transmembrane region" description="Helical" evidence="12">
    <location>
        <begin position="340"/>
        <end position="369"/>
    </location>
</feature>
<dbReference type="InterPro" id="IPR004299">
    <property type="entry name" value="MBOAT_fam"/>
</dbReference>
<dbReference type="GO" id="GO:0016020">
    <property type="term" value="C:membrane"/>
    <property type="evidence" value="ECO:0000318"/>
    <property type="project" value="GO_Central"/>
</dbReference>
<dbReference type="AlphaFoldDB" id="H2XX93"/>
<dbReference type="Proteomes" id="UP000008144">
    <property type="component" value="Chromosome 5"/>
</dbReference>
<feature type="transmembrane region" description="Helical" evidence="12">
    <location>
        <begin position="55"/>
        <end position="76"/>
    </location>
</feature>
<evidence type="ECO:0000256" key="8">
    <source>
        <dbReference type="ARBA" id="ARBA00038269"/>
    </source>
</evidence>
<dbReference type="PANTHER" id="PTHR13906">
    <property type="entry name" value="PORCUPINE"/>
    <property type="match status" value="1"/>
</dbReference>
<keyword evidence="4 12" id="KW-0812">Transmembrane</keyword>
<feature type="transmembrane region" description="Helical" evidence="12">
    <location>
        <begin position="109"/>
        <end position="128"/>
    </location>
</feature>
<reference evidence="13" key="3">
    <citation type="submission" date="2025-08" db="UniProtKB">
        <authorList>
            <consortium name="Ensembl"/>
        </authorList>
    </citation>
    <scope>IDENTIFICATION</scope>
</reference>
<comment type="catalytic activity">
    <reaction evidence="11">
        <text>[Wnt protein]-L-serine + (9Z)-hexadecenoyl-CoA = [Wnt protein]-O-(9Z)-hexadecenoyl-L-serine + CoA</text>
        <dbReference type="Rhea" id="RHEA:45336"/>
        <dbReference type="Rhea" id="RHEA-COMP:11170"/>
        <dbReference type="Rhea" id="RHEA-COMP:11171"/>
        <dbReference type="ChEBI" id="CHEBI:29999"/>
        <dbReference type="ChEBI" id="CHEBI:57287"/>
        <dbReference type="ChEBI" id="CHEBI:61540"/>
        <dbReference type="ChEBI" id="CHEBI:85189"/>
        <dbReference type="EC" id="2.3.1.250"/>
    </reaction>
</comment>
<dbReference type="InParanoid" id="H2XX93"/>
<protein>
    <recommendedName>
        <fullName evidence="10">Protein-serine O-palmitoleoyltransferase porcupine</fullName>
        <ecNumber evidence="9">2.3.1.250</ecNumber>
    </recommendedName>
</protein>
<dbReference type="GO" id="GO:0005789">
    <property type="term" value="C:endoplasmic reticulum membrane"/>
    <property type="evidence" value="ECO:0007669"/>
    <property type="project" value="UniProtKB-SubCell"/>
</dbReference>
<evidence type="ECO:0000256" key="4">
    <source>
        <dbReference type="ARBA" id="ARBA00022692"/>
    </source>
</evidence>
<dbReference type="EMBL" id="EAAA01002155">
    <property type="status" value="NOT_ANNOTATED_CDS"/>
    <property type="molecule type" value="Genomic_DNA"/>
</dbReference>
<reference evidence="13" key="2">
    <citation type="journal article" date="2008" name="Genome Biol.">
        <title>Improved genome assembly and evidence-based global gene model set for the chordate Ciona intestinalis: new insight into intron and operon populations.</title>
        <authorList>
            <person name="Satou Y."/>
            <person name="Mineta K."/>
            <person name="Ogasawara M."/>
            <person name="Sasakura Y."/>
            <person name="Shoguchi E."/>
            <person name="Ueno K."/>
            <person name="Yamada L."/>
            <person name="Matsumoto J."/>
            <person name="Wasserscheid J."/>
            <person name="Dewar K."/>
            <person name="Wiley G.B."/>
            <person name="Macmil S.L."/>
            <person name="Roe B.A."/>
            <person name="Zeller R.W."/>
            <person name="Hastings K.E."/>
            <person name="Lemaire P."/>
            <person name="Lindquist E."/>
            <person name="Endo T."/>
            <person name="Hotta K."/>
            <person name="Inaba K."/>
        </authorList>
    </citation>
    <scope>NUCLEOTIDE SEQUENCE [LARGE SCALE GENOMIC DNA]</scope>
    <source>
        <strain evidence="13">wild type</strain>
    </source>
</reference>
<comment type="similarity">
    <text evidence="8">Belongs to the membrane-bound acyltransferase family. Porcupine subfamily.</text>
</comment>
<dbReference type="GeneTree" id="ENSGT01030000234564"/>
<keyword evidence="6 12" id="KW-0472">Membrane</keyword>
<feature type="transmembrane region" description="Helical" evidence="12">
    <location>
        <begin position="400"/>
        <end position="419"/>
    </location>
</feature>
<dbReference type="GO" id="GO:0017147">
    <property type="term" value="F:Wnt-protein binding"/>
    <property type="evidence" value="ECO:0000318"/>
    <property type="project" value="GO_Central"/>
</dbReference>
<dbReference type="Ensembl" id="ENSCINT00000033775.1">
    <property type="protein sequence ID" value="ENSCINP00000034277.1"/>
    <property type="gene ID" value="ENSCING00000021744.1"/>
</dbReference>
<evidence type="ECO:0000256" key="9">
    <source>
        <dbReference type="ARBA" id="ARBA00038867"/>
    </source>
</evidence>
<dbReference type="GO" id="GO:0061355">
    <property type="term" value="P:Wnt protein secretion"/>
    <property type="evidence" value="ECO:0000318"/>
    <property type="project" value="GO_Central"/>
</dbReference>
<feature type="transmembrane region" description="Helical" evidence="12">
    <location>
        <begin position="447"/>
        <end position="467"/>
    </location>
</feature>
<accession>H2XX93</accession>
<feature type="transmembrane region" description="Helical" evidence="12">
    <location>
        <begin position="83"/>
        <end position="103"/>
    </location>
</feature>
<organism evidence="13 14">
    <name type="scientific">Ciona intestinalis</name>
    <name type="common">Transparent sea squirt</name>
    <name type="synonym">Ascidia intestinalis</name>
    <dbReference type="NCBI Taxonomy" id="7719"/>
    <lineage>
        <taxon>Eukaryota</taxon>
        <taxon>Metazoa</taxon>
        <taxon>Chordata</taxon>
        <taxon>Tunicata</taxon>
        <taxon>Ascidiacea</taxon>
        <taxon>Phlebobranchia</taxon>
        <taxon>Cionidae</taxon>
        <taxon>Ciona</taxon>
    </lineage>
</organism>
<evidence type="ECO:0000256" key="3">
    <source>
        <dbReference type="ARBA" id="ARBA00022687"/>
    </source>
</evidence>
<proteinExistence type="inferred from homology"/>
<sequence>METHDIKLELSHLASNCVTSVLSSSISQLKVLLISCVILRLAICLFQYLNIESRPFYKMILHMLSCSLGIFVLYDLFEDVYQVMGWVTFGLVTVSYICIWGFYNSSYSSSAITGFVAVSGILFGEFYYSNPKMWNRIRGVVLLMCMKVISVAVDYRSGKMAGSLPSVLEYCAYCLHPGSVIFGPWLSLQEFRESILVRRLNNVDFFWCIIKNSISGMICLVLCMCVIPHLFMDPLEPQLPLILPVVAGPWLLAYKSAVSFHFSHYYVCYIATLTSQLAGTGIAKVSSKKFKDFVITRPLDIEIPRSMLDVVVAWNIPMSKWLKYYVFDTTRFLGNFSALLFSYAASAILHGLNLHLAAILLTLCLYTYIENALRLKLSKIFNCNAIQSRPPRKVTSPIPIWARLFNFMWILINLMHLAYLGTANIFQDEEDEHGIHGYSITHTLKKWGQLGFTSHIFAAACLLFNWFI</sequence>
<evidence type="ECO:0000256" key="5">
    <source>
        <dbReference type="ARBA" id="ARBA00022989"/>
    </source>
</evidence>
<evidence type="ECO:0000256" key="12">
    <source>
        <dbReference type="SAM" id="Phobius"/>
    </source>
</evidence>
<dbReference type="STRING" id="7719.ENSCINP00000034277"/>
<feature type="transmembrane region" description="Helical" evidence="12">
    <location>
        <begin position="209"/>
        <end position="231"/>
    </location>
</feature>
<dbReference type="Pfam" id="PF03062">
    <property type="entry name" value="MBOAT"/>
    <property type="match status" value="1"/>
</dbReference>
<evidence type="ECO:0000313" key="14">
    <source>
        <dbReference type="Proteomes" id="UP000008144"/>
    </source>
</evidence>
<evidence type="ECO:0000256" key="1">
    <source>
        <dbReference type="ARBA" id="ARBA00004477"/>
    </source>
</evidence>
<dbReference type="GO" id="GO:0030258">
    <property type="term" value="P:lipid modification"/>
    <property type="evidence" value="ECO:0000318"/>
    <property type="project" value="GO_Central"/>
</dbReference>
<dbReference type="FunCoup" id="H2XX93">
    <property type="interactions" value="4"/>
</dbReference>
<comment type="subcellular location">
    <subcellularLocation>
        <location evidence="1">Endoplasmic reticulum membrane</location>
        <topology evidence="1">Multi-pass membrane protein</topology>
    </subcellularLocation>
</comment>
<dbReference type="GO" id="GO:1990698">
    <property type="term" value="F:palmitoleoyltransferase activity"/>
    <property type="evidence" value="ECO:0000318"/>
    <property type="project" value="GO_Central"/>
</dbReference>
<dbReference type="InterPro" id="IPR049941">
    <property type="entry name" value="LPLAT_7/PORCN-like"/>
</dbReference>
<dbReference type="GO" id="GO:0005783">
    <property type="term" value="C:endoplasmic reticulum"/>
    <property type="evidence" value="ECO:0000318"/>
    <property type="project" value="GO_Central"/>
</dbReference>
<feature type="transmembrane region" description="Helical" evidence="12">
    <location>
        <begin position="237"/>
        <end position="254"/>
    </location>
</feature>
<keyword evidence="3" id="KW-0879">Wnt signaling pathway</keyword>
<dbReference type="GO" id="GO:0016055">
    <property type="term" value="P:Wnt signaling pathway"/>
    <property type="evidence" value="ECO:0007669"/>
    <property type="project" value="UniProtKB-KW"/>
</dbReference>
<feature type="transmembrane region" description="Helical" evidence="12">
    <location>
        <begin position="266"/>
        <end position="283"/>
    </location>
</feature>